<accession>A0AAJ0HAT9</accession>
<evidence type="ECO:0000256" key="3">
    <source>
        <dbReference type="ARBA" id="ARBA00022989"/>
    </source>
</evidence>
<dbReference type="InterPro" id="IPR008253">
    <property type="entry name" value="Marvel"/>
</dbReference>
<protein>
    <submittedName>
        <fullName evidence="7">Marvel domain-containing protein</fullName>
    </submittedName>
</protein>
<keyword evidence="8" id="KW-1185">Reference proteome</keyword>
<dbReference type="GO" id="GO:0016020">
    <property type="term" value="C:membrane"/>
    <property type="evidence" value="ECO:0007669"/>
    <property type="project" value="UniProtKB-SubCell"/>
</dbReference>
<feature type="transmembrane region" description="Helical" evidence="5">
    <location>
        <begin position="40"/>
        <end position="60"/>
    </location>
</feature>
<evidence type="ECO:0000313" key="8">
    <source>
        <dbReference type="Proteomes" id="UP001275084"/>
    </source>
</evidence>
<reference evidence="7" key="1">
    <citation type="journal article" date="2023" name="Mol. Phylogenet. Evol.">
        <title>Genome-scale phylogeny and comparative genomics of the fungal order Sordariales.</title>
        <authorList>
            <person name="Hensen N."/>
            <person name="Bonometti L."/>
            <person name="Westerberg I."/>
            <person name="Brannstrom I.O."/>
            <person name="Guillou S."/>
            <person name="Cros-Aarteil S."/>
            <person name="Calhoun S."/>
            <person name="Haridas S."/>
            <person name="Kuo A."/>
            <person name="Mondo S."/>
            <person name="Pangilinan J."/>
            <person name="Riley R."/>
            <person name="LaButti K."/>
            <person name="Andreopoulos B."/>
            <person name="Lipzen A."/>
            <person name="Chen C."/>
            <person name="Yan M."/>
            <person name="Daum C."/>
            <person name="Ng V."/>
            <person name="Clum A."/>
            <person name="Steindorff A."/>
            <person name="Ohm R.A."/>
            <person name="Martin F."/>
            <person name="Silar P."/>
            <person name="Natvig D.O."/>
            <person name="Lalanne C."/>
            <person name="Gautier V."/>
            <person name="Ament-Velasquez S.L."/>
            <person name="Kruys A."/>
            <person name="Hutchinson M.I."/>
            <person name="Powell A.J."/>
            <person name="Barry K."/>
            <person name="Miller A.N."/>
            <person name="Grigoriev I.V."/>
            <person name="Debuchy R."/>
            <person name="Gladieux P."/>
            <person name="Hiltunen Thoren M."/>
            <person name="Johannesson H."/>
        </authorList>
    </citation>
    <scope>NUCLEOTIDE SEQUENCE</scope>
    <source>
        <strain evidence="7">CBS 955.72</strain>
    </source>
</reference>
<dbReference type="AlphaFoldDB" id="A0AAJ0HAT9"/>
<comment type="subcellular location">
    <subcellularLocation>
        <location evidence="1">Membrane</location>
        <topology evidence="1">Multi-pass membrane protein</topology>
    </subcellularLocation>
</comment>
<name>A0AAJ0HAT9_9PEZI</name>
<comment type="caution">
    <text evidence="7">The sequence shown here is derived from an EMBL/GenBank/DDBJ whole genome shotgun (WGS) entry which is preliminary data.</text>
</comment>
<keyword evidence="3 5" id="KW-1133">Transmembrane helix</keyword>
<evidence type="ECO:0000256" key="5">
    <source>
        <dbReference type="SAM" id="Phobius"/>
    </source>
</evidence>
<proteinExistence type="predicted"/>
<gene>
    <name evidence="7" type="ORF">B0T25DRAFT_551320</name>
</gene>
<sequence>MLAYVPIVHIVAAVLTVIELGLMAYIVTPYDNSYYGPPSAKSFMMFNAVFTLLVLAYLALTPRYFPRFFHQIAALALEAITMIFWFAGSIALAAGWAVPRCGANTYCGSINAAVAFGFFIWALFTFLVVVDAREFLRSRSRPTTTKPYVSA</sequence>
<dbReference type="PANTHER" id="PTHR37451">
    <property type="entry name" value="MARVEL DOMAIN"/>
    <property type="match status" value="1"/>
</dbReference>
<dbReference type="Proteomes" id="UP001275084">
    <property type="component" value="Unassembled WGS sequence"/>
</dbReference>
<keyword evidence="2 5" id="KW-0812">Transmembrane</keyword>
<feature type="transmembrane region" description="Helical" evidence="5">
    <location>
        <begin position="72"/>
        <end position="98"/>
    </location>
</feature>
<feature type="transmembrane region" description="Helical" evidence="5">
    <location>
        <begin position="7"/>
        <end position="28"/>
    </location>
</feature>
<evidence type="ECO:0000259" key="6">
    <source>
        <dbReference type="Pfam" id="PF01284"/>
    </source>
</evidence>
<evidence type="ECO:0000313" key="7">
    <source>
        <dbReference type="EMBL" id="KAK3346178.1"/>
    </source>
</evidence>
<dbReference type="Pfam" id="PF01284">
    <property type="entry name" value="MARVEL"/>
    <property type="match status" value="1"/>
</dbReference>
<evidence type="ECO:0000256" key="4">
    <source>
        <dbReference type="ARBA" id="ARBA00023136"/>
    </source>
</evidence>
<dbReference type="EMBL" id="JAUIQD010000006">
    <property type="protein sequence ID" value="KAK3346178.1"/>
    <property type="molecule type" value="Genomic_DNA"/>
</dbReference>
<evidence type="ECO:0000256" key="1">
    <source>
        <dbReference type="ARBA" id="ARBA00004141"/>
    </source>
</evidence>
<keyword evidence="4 5" id="KW-0472">Membrane</keyword>
<organism evidence="7 8">
    <name type="scientific">Lasiosphaeria hispida</name>
    <dbReference type="NCBI Taxonomy" id="260671"/>
    <lineage>
        <taxon>Eukaryota</taxon>
        <taxon>Fungi</taxon>
        <taxon>Dikarya</taxon>
        <taxon>Ascomycota</taxon>
        <taxon>Pezizomycotina</taxon>
        <taxon>Sordariomycetes</taxon>
        <taxon>Sordariomycetidae</taxon>
        <taxon>Sordariales</taxon>
        <taxon>Lasiosphaeriaceae</taxon>
        <taxon>Lasiosphaeria</taxon>
    </lineage>
</organism>
<dbReference type="PANTHER" id="PTHR37451:SF1">
    <property type="entry name" value="MARVEL DOMAIN-CONTAINING PROTEIN"/>
    <property type="match status" value="1"/>
</dbReference>
<feature type="domain" description="MARVEL" evidence="6">
    <location>
        <begin position="7"/>
        <end position="129"/>
    </location>
</feature>
<reference evidence="7" key="2">
    <citation type="submission" date="2023-06" db="EMBL/GenBank/DDBJ databases">
        <authorList>
            <consortium name="Lawrence Berkeley National Laboratory"/>
            <person name="Haridas S."/>
            <person name="Hensen N."/>
            <person name="Bonometti L."/>
            <person name="Westerberg I."/>
            <person name="Brannstrom I.O."/>
            <person name="Guillou S."/>
            <person name="Cros-Aarteil S."/>
            <person name="Calhoun S."/>
            <person name="Kuo A."/>
            <person name="Mondo S."/>
            <person name="Pangilinan J."/>
            <person name="Riley R."/>
            <person name="Labutti K."/>
            <person name="Andreopoulos B."/>
            <person name="Lipzen A."/>
            <person name="Chen C."/>
            <person name="Yanf M."/>
            <person name="Daum C."/>
            <person name="Ng V."/>
            <person name="Clum A."/>
            <person name="Steindorff A."/>
            <person name="Ohm R."/>
            <person name="Martin F."/>
            <person name="Silar P."/>
            <person name="Natvig D."/>
            <person name="Lalanne C."/>
            <person name="Gautier V."/>
            <person name="Ament-Velasquez S.L."/>
            <person name="Kruys A."/>
            <person name="Hutchinson M.I."/>
            <person name="Powell A.J."/>
            <person name="Barry K."/>
            <person name="Miller A.N."/>
            <person name="Grigoriev I.V."/>
            <person name="Debuchy R."/>
            <person name="Gladieux P."/>
            <person name="Thoren M.H."/>
            <person name="Johannesson H."/>
        </authorList>
    </citation>
    <scope>NUCLEOTIDE SEQUENCE</scope>
    <source>
        <strain evidence="7">CBS 955.72</strain>
    </source>
</reference>
<evidence type="ECO:0000256" key="2">
    <source>
        <dbReference type="ARBA" id="ARBA00022692"/>
    </source>
</evidence>
<feature type="transmembrane region" description="Helical" evidence="5">
    <location>
        <begin position="110"/>
        <end position="130"/>
    </location>
</feature>